<proteinExistence type="predicted"/>
<evidence type="ECO:0000313" key="1">
    <source>
        <dbReference type="EMBL" id="CAG8645581.1"/>
    </source>
</evidence>
<dbReference type="Proteomes" id="UP000789375">
    <property type="component" value="Unassembled WGS sequence"/>
</dbReference>
<dbReference type="EMBL" id="CAJVPP010004199">
    <property type="protein sequence ID" value="CAG8645581.1"/>
    <property type="molecule type" value="Genomic_DNA"/>
</dbReference>
<organism evidence="1 2">
    <name type="scientific">Funneliformis mosseae</name>
    <name type="common">Endomycorrhizal fungus</name>
    <name type="synonym">Glomus mosseae</name>
    <dbReference type="NCBI Taxonomy" id="27381"/>
    <lineage>
        <taxon>Eukaryota</taxon>
        <taxon>Fungi</taxon>
        <taxon>Fungi incertae sedis</taxon>
        <taxon>Mucoromycota</taxon>
        <taxon>Glomeromycotina</taxon>
        <taxon>Glomeromycetes</taxon>
        <taxon>Glomerales</taxon>
        <taxon>Glomeraceae</taxon>
        <taxon>Funneliformis</taxon>
    </lineage>
</organism>
<dbReference type="AlphaFoldDB" id="A0A9N9H3Z8"/>
<evidence type="ECO:0000313" key="2">
    <source>
        <dbReference type="Proteomes" id="UP000789375"/>
    </source>
</evidence>
<protein>
    <submittedName>
        <fullName evidence="1">8342_t:CDS:1</fullName>
    </submittedName>
</protein>
<comment type="caution">
    <text evidence="1">The sequence shown here is derived from an EMBL/GenBank/DDBJ whole genome shotgun (WGS) entry which is preliminary data.</text>
</comment>
<accession>A0A9N9H3Z8</accession>
<sequence length="68" mass="7665">MSGLYPIRVNMKTLVILRNTQFITKGHPESLQQPGYICEAGDSNSTIFDRITQAIEPYVKVFSSLSMK</sequence>
<name>A0A9N9H3Z8_FUNMO</name>
<reference evidence="1" key="1">
    <citation type="submission" date="2021-06" db="EMBL/GenBank/DDBJ databases">
        <authorList>
            <person name="Kallberg Y."/>
            <person name="Tangrot J."/>
            <person name="Rosling A."/>
        </authorList>
    </citation>
    <scope>NUCLEOTIDE SEQUENCE</scope>
    <source>
        <strain evidence="1">87-6 pot B 2015</strain>
    </source>
</reference>
<keyword evidence="2" id="KW-1185">Reference proteome</keyword>
<gene>
    <name evidence="1" type="ORF">FMOSSE_LOCUS11213</name>
</gene>